<dbReference type="WBParaSite" id="BTMF_0000551501-mRNA-1">
    <property type="protein sequence ID" value="BTMF_0000551501-mRNA-1"/>
    <property type="gene ID" value="BTMF_0000551501"/>
</dbReference>
<reference evidence="2 3" key="2">
    <citation type="submission" date="2018-11" db="EMBL/GenBank/DDBJ databases">
        <authorList>
            <consortium name="Pathogen Informatics"/>
        </authorList>
    </citation>
    <scope>NUCLEOTIDE SEQUENCE [LARGE SCALE GENOMIC DNA]</scope>
</reference>
<name>A0A0R3QGL5_9BILA</name>
<evidence type="ECO:0000259" key="1">
    <source>
        <dbReference type="Pfam" id="PF07393"/>
    </source>
</evidence>
<dbReference type="PANTHER" id="PTHR12100">
    <property type="entry name" value="SEC10"/>
    <property type="match status" value="1"/>
</dbReference>
<accession>A0A0R3QGL5</accession>
<dbReference type="PANTHER" id="PTHR12100:SF0">
    <property type="entry name" value="EXOCYST COMPLEX COMPONENT 5"/>
    <property type="match status" value="1"/>
</dbReference>
<dbReference type="EMBL" id="UZAG01004887">
    <property type="protein sequence ID" value="VDO17300.1"/>
    <property type="molecule type" value="Genomic_DNA"/>
</dbReference>
<dbReference type="Proteomes" id="UP000280834">
    <property type="component" value="Unassembled WGS sequence"/>
</dbReference>
<dbReference type="STRING" id="42155.A0A0R3QGL5"/>
<dbReference type="GO" id="GO:0006887">
    <property type="term" value="P:exocytosis"/>
    <property type="evidence" value="ECO:0007669"/>
    <property type="project" value="TreeGrafter"/>
</dbReference>
<proteinExistence type="predicted"/>
<dbReference type="AlphaFoldDB" id="A0A0R3QGL5"/>
<reference evidence="4" key="1">
    <citation type="submission" date="2017-02" db="UniProtKB">
        <authorList>
            <consortium name="WormBaseParasite"/>
        </authorList>
    </citation>
    <scope>IDENTIFICATION</scope>
</reference>
<dbReference type="InterPro" id="IPR009976">
    <property type="entry name" value="Sec10-like"/>
</dbReference>
<dbReference type="InterPro" id="IPR048627">
    <property type="entry name" value="Sec10_HB"/>
</dbReference>
<protein>
    <submittedName>
        <fullName evidence="4">Exocyst complex component 5</fullName>
    </submittedName>
</protein>
<dbReference type="GO" id="GO:0006893">
    <property type="term" value="P:Golgi to plasma membrane transport"/>
    <property type="evidence" value="ECO:0007669"/>
    <property type="project" value="TreeGrafter"/>
</dbReference>
<gene>
    <name evidence="2" type="ORF">BTMF_LOCUS4795</name>
</gene>
<feature type="domain" description="Exocyst complex component Sec10-like alpha-helical bundle" evidence="1">
    <location>
        <begin position="2"/>
        <end position="131"/>
    </location>
</feature>
<evidence type="ECO:0000313" key="4">
    <source>
        <dbReference type="WBParaSite" id="BTMF_0000551501-mRNA-1"/>
    </source>
</evidence>
<dbReference type="Pfam" id="PF07393">
    <property type="entry name" value="Sec10_HB"/>
    <property type="match status" value="1"/>
</dbReference>
<organism evidence="4">
    <name type="scientific">Brugia timori</name>
    <dbReference type="NCBI Taxonomy" id="42155"/>
    <lineage>
        <taxon>Eukaryota</taxon>
        <taxon>Metazoa</taxon>
        <taxon>Ecdysozoa</taxon>
        <taxon>Nematoda</taxon>
        <taxon>Chromadorea</taxon>
        <taxon>Rhabditida</taxon>
        <taxon>Spirurina</taxon>
        <taxon>Spiruromorpha</taxon>
        <taxon>Filarioidea</taxon>
        <taxon>Onchocercidae</taxon>
        <taxon>Brugia</taxon>
    </lineage>
</organism>
<sequence>MTETIFDVLLRFLYTEHLDYAIDLSLAGISLAEPKTEPPNYFFSVVQQAVAITHLFHKQYDDSIFPFVSETPVEDICTRKRVDCLRNVENRINLGLERQINAVVGYIRFLLTNEQKKTDFRPEDENQMVTAMSNVSFILVIYIY</sequence>
<evidence type="ECO:0000313" key="3">
    <source>
        <dbReference type="Proteomes" id="UP000280834"/>
    </source>
</evidence>
<evidence type="ECO:0000313" key="2">
    <source>
        <dbReference type="EMBL" id="VDO17300.1"/>
    </source>
</evidence>
<dbReference type="GO" id="GO:0000145">
    <property type="term" value="C:exocyst"/>
    <property type="evidence" value="ECO:0007669"/>
    <property type="project" value="TreeGrafter"/>
</dbReference>
<keyword evidence="3" id="KW-1185">Reference proteome</keyword>